<reference evidence="2 3" key="1">
    <citation type="submission" date="2016-04" db="EMBL/GenBank/DDBJ databases">
        <title>A degradative enzymes factory behind the ericoid mycorrhizal symbiosis.</title>
        <authorList>
            <consortium name="DOE Joint Genome Institute"/>
            <person name="Martino E."/>
            <person name="Morin E."/>
            <person name="Grelet G."/>
            <person name="Kuo A."/>
            <person name="Kohler A."/>
            <person name="Daghino S."/>
            <person name="Barry K."/>
            <person name="Choi C."/>
            <person name="Cichocki N."/>
            <person name="Clum A."/>
            <person name="Copeland A."/>
            <person name="Hainaut M."/>
            <person name="Haridas S."/>
            <person name="Labutti K."/>
            <person name="Lindquist E."/>
            <person name="Lipzen A."/>
            <person name="Khouja H.-R."/>
            <person name="Murat C."/>
            <person name="Ohm R."/>
            <person name="Olson A."/>
            <person name="Spatafora J."/>
            <person name="Veneault-Fourrey C."/>
            <person name="Henrissat B."/>
            <person name="Grigoriev I."/>
            <person name="Martin F."/>
            <person name="Perotto S."/>
        </authorList>
    </citation>
    <scope>NUCLEOTIDE SEQUENCE [LARGE SCALE GENOMIC DNA]</scope>
    <source>
        <strain evidence="2 3">F</strain>
    </source>
</reference>
<evidence type="ECO:0000313" key="2">
    <source>
        <dbReference type="EMBL" id="PMD40865.1"/>
    </source>
</evidence>
<proteinExistence type="predicted"/>
<keyword evidence="1" id="KW-0732">Signal</keyword>
<feature type="chain" id="PRO_5014468683" description="Secreted protein" evidence="1">
    <location>
        <begin position="28"/>
        <end position="137"/>
    </location>
</feature>
<evidence type="ECO:0008006" key="4">
    <source>
        <dbReference type="Google" id="ProtNLM"/>
    </source>
</evidence>
<evidence type="ECO:0000313" key="3">
    <source>
        <dbReference type="Proteomes" id="UP000235786"/>
    </source>
</evidence>
<accession>A0A2J6RQR9</accession>
<evidence type="ECO:0000256" key="1">
    <source>
        <dbReference type="SAM" id="SignalP"/>
    </source>
</evidence>
<organism evidence="2 3">
    <name type="scientific">Hyaloscypha variabilis (strain UAMH 11265 / GT02V1 / F)</name>
    <name type="common">Meliniomyces variabilis</name>
    <dbReference type="NCBI Taxonomy" id="1149755"/>
    <lineage>
        <taxon>Eukaryota</taxon>
        <taxon>Fungi</taxon>
        <taxon>Dikarya</taxon>
        <taxon>Ascomycota</taxon>
        <taxon>Pezizomycotina</taxon>
        <taxon>Leotiomycetes</taxon>
        <taxon>Helotiales</taxon>
        <taxon>Hyaloscyphaceae</taxon>
        <taxon>Hyaloscypha</taxon>
        <taxon>Hyaloscypha variabilis</taxon>
    </lineage>
</organism>
<keyword evidence="3" id="KW-1185">Reference proteome</keyword>
<dbReference type="EMBL" id="KZ613945">
    <property type="protein sequence ID" value="PMD40865.1"/>
    <property type="molecule type" value="Genomic_DNA"/>
</dbReference>
<protein>
    <recommendedName>
        <fullName evidence="4">Secreted protein</fullName>
    </recommendedName>
</protein>
<name>A0A2J6RQR9_HYAVF</name>
<dbReference type="Proteomes" id="UP000235786">
    <property type="component" value="Unassembled WGS sequence"/>
</dbReference>
<gene>
    <name evidence="2" type="ORF">L207DRAFT_346737</name>
</gene>
<feature type="signal peptide" evidence="1">
    <location>
        <begin position="1"/>
        <end position="27"/>
    </location>
</feature>
<sequence>MAHGHFAWRGVNGLLLILLLCAHLCVLLDVTSCSLASASAAFHFPTICHKLRSSFIFQPRFAFSVSLLMFQVLTELSYGCCFQCSNFFGYIQRCAALAVSAYGVHSGRELQVQAGLPRCRLYEVFGDNCVCRSLSLY</sequence>
<dbReference type="AlphaFoldDB" id="A0A2J6RQR9"/>